<dbReference type="OrthoDB" id="2442898at2759"/>
<gene>
    <name evidence="2" type="ORF">CR513_46335</name>
</gene>
<dbReference type="InterPro" id="IPR007021">
    <property type="entry name" value="DUF659"/>
</dbReference>
<reference evidence="2" key="1">
    <citation type="submission" date="2018-05" db="EMBL/GenBank/DDBJ databases">
        <title>Draft genome of Mucuna pruriens seed.</title>
        <authorList>
            <person name="Nnadi N.E."/>
            <person name="Vos R."/>
            <person name="Hasami M.H."/>
            <person name="Devisetty U.K."/>
            <person name="Aguiy J.C."/>
        </authorList>
    </citation>
    <scope>NUCLEOTIDE SEQUENCE [LARGE SCALE GENOMIC DNA]</scope>
    <source>
        <strain evidence="2">JCA_2017</strain>
    </source>
</reference>
<evidence type="ECO:0000313" key="3">
    <source>
        <dbReference type="Proteomes" id="UP000257109"/>
    </source>
</evidence>
<accession>A0A371F6P6</accession>
<dbReference type="Pfam" id="PF04937">
    <property type="entry name" value="DUF659"/>
    <property type="match status" value="1"/>
</dbReference>
<feature type="non-terminal residue" evidence="2">
    <location>
        <position position="188"/>
    </location>
</feature>
<dbReference type="AlphaFoldDB" id="A0A371F6P6"/>
<comment type="caution">
    <text evidence="2">The sequence shown here is derived from an EMBL/GenBank/DDBJ whole genome shotgun (WGS) entry which is preliminary data.</text>
</comment>
<dbReference type="InterPro" id="IPR012337">
    <property type="entry name" value="RNaseH-like_sf"/>
</dbReference>
<feature type="non-terminal residue" evidence="2">
    <location>
        <position position="1"/>
    </location>
</feature>
<dbReference type="STRING" id="157652.A0A371F6P6"/>
<name>A0A371F6P6_MUCPR</name>
<evidence type="ECO:0000313" key="2">
    <source>
        <dbReference type="EMBL" id="RDX73968.1"/>
    </source>
</evidence>
<evidence type="ECO:0000259" key="1">
    <source>
        <dbReference type="Pfam" id="PF04937"/>
    </source>
</evidence>
<organism evidence="2 3">
    <name type="scientific">Mucuna pruriens</name>
    <name type="common">Velvet bean</name>
    <name type="synonym">Dolichos pruriens</name>
    <dbReference type="NCBI Taxonomy" id="157652"/>
    <lineage>
        <taxon>Eukaryota</taxon>
        <taxon>Viridiplantae</taxon>
        <taxon>Streptophyta</taxon>
        <taxon>Embryophyta</taxon>
        <taxon>Tracheophyta</taxon>
        <taxon>Spermatophyta</taxon>
        <taxon>Magnoliopsida</taxon>
        <taxon>eudicotyledons</taxon>
        <taxon>Gunneridae</taxon>
        <taxon>Pentapetalae</taxon>
        <taxon>rosids</taxon>
        <taxon>fabids</taxon>
        <taxon>Fabales</taxon>
        <taxon>Fabaceae</taxon>
        <taxon>Papilionoideae</taxon>
        <taxon>50 kb inversion clade</taxon>
        <taxon>NPAAA clade</taxon>
        <taxon>indigoferoid/millettioid clade</taxon>
        <taxon>Phaseoleae</taxon>
        <taxon>Mucuna</taxon>
    </lineage>
</organism>
<dbReference type="PANTHER" id="PTHR32166:SF122">
    <property type="entry name" value="OS09G0499600 PROTEIN"/>
    <property type="match status" value="1"/>
</dbReference>
<sequence length="188" mass="21152">MLKVVGEYDKGLIPPTYHKVKVSFLKKRVDNIHKSLDKYKSKWEKWRCTLMCDGWMDGKERSLTNFLVNSPSGSVFLKSIDTSDVIKDGQKNFELLDSIVEEIGEENVVQVVTDSASNLVAAERIPYSKGRELAKPAVTRFATSCLTLNCIKQQKNALRSMFASEEWATSSHASKSEAKQVMNLVLSD</sequence>
<dbReference type="PANTHER" id="PTHR32166">
    <property type="entry name" value="OSJNBA0013A04.12 PROTEIN"/>
    <property type="match status" value="1"/>
</dbReference>
<dbReference type="Proteomes" id="UP000257109">
    <property type="component" value="Unassembled WGS sequence"/>
</dbReference>
<protein>
    <recommendedName>
        <fullName evidence="1">DUF659 domain-containing protein</fullName>
    </recommendedName>
</protein>
<proteinExistence type="predicted"/>
<dbReference type="SUPFAM" id="SSF53098">
    <property type="entry name" value="Ribonuclease H-like"/>
    <property type="match status" value="1"/>
</dbReference>
<keyword evidence="3" id="KW-1185">Reference proteome</keyword>
<dbReference type="EMBL" id="QJKJ01010338">
    <property type="protein sequence ID" value="RDX73968.1"/>
    <property type="molecule type" value="Genomic_DNA"/>
</dbReference>
<feature type="domain" description="DUF659" evidence="1">
    <location>
        <begin position="15"/>
        <end position="146"/>
    </location>
</feature>